<dbReference type="GO" id="GO:0003676">
    <property type="term" value="F:nucleic acid binding"/>
    <property type="evidence" value="ECO:0007669"/>
    <property type="project" value="InterPro"/>
</dbReference>
<gene>
    <name evidence="2" type="ORF">GIB67_034855</name>
</gene>
<dbReference type="SUPFAM" id="SSF57756">
    <property type="entry name" value="Retrovirus zinc finger-like domains"/>
    <property type="match status" value="1"/>
</dbReference>
<evidence type="ECO:0000313" key="2">
    <source>
        <dbReference type="EMBL" id="KAF6153133.1"/>
    </source>
</evidence>
<dbReference type="GO" id="GO:0008270">
    <property type="term" value="F:zinc ion binding"/>
    <property type="evidence" value="ECO:0007669"/>
    <property type="project" value="InterPro"/>
</dbReference>
<feature type="region of interest" description="Disordered" evidence="1">
    <location>
        <begin position="1"/>
        <end position="52"/>
    </location>
</feature>
<name>A0A7J7MDZ9_9MAGN</name>
<dbReference type="AlphaFoldDB" id="A0A7J7MDZ9"/>
<feature type="compositionally biased region" description="Polar residues" evidence="1">
    <location>
        <begin position="11"/>
        <end position="20"/>
    </location>
</feature>
<dbReference type="Proteomes" id="UP000541444">
    <property type="component" value="Unassembled WGS sequence"/>
</dbReference>
<organism evidence="2 3">
    <name type="scientific">Kingdonia uniflora</name>
    <dbReference type="NCBI Taxonomy" id="39325"/>
    <lineage>
        <taxon>Eukaryota</taxon>
        <taxon>Viridiplantae</taxon>
        <taxon>Streptophyta</taxon>
        <taxon>Embryophyta</taxon>
        <taxon>Tracheophyta</taxon>
        <taxon>Spermatophyta</taxon>
        <taxon>Magnoliopsida</taxon>
        <taxon>Ranunculales</taxon>
        <taxon>Circaeasteraceae</taxon>
        <taxon>Kingdonia</taxon>
    </lineage>
</organism>
<feature type="compositionally biased region" description="Basic and acidic residues" evidence="1">
    <location>
        <begin position="1"/>
        <end position="10"/>
    </location>
</feature>
<dbReference type="InterPro" id="IPR036875">
    <property type="entry name" value="Znf_CCHC_sf"/>
</dbReference>
<proteinExistence type="predicted"/>
<comment type="caution">
    <text evidence="2">The sequence shown here is derived from an EMBL/GenBank/DDBJ whole genome shotgun (WGS) entry which is preliminary data.</text>
</comment>
<keyword evidence="3" id="KW-1185">Reference proteome</keyword>
<reference evidence="2 3" key="1">
    <citation type="journal article" date="2020" name="IScience">
        <title>Genome Sequencing of the Endangered Kingdonia uniflora (Circaeasteraceae, Ranunculales) Reveals Potential Mechanisms of Evolutionary Specialization.</title>
        <authorList>
            <person name="Sun Y."/>
            <person name="Deng T."/>
            <person name="Zhang A."/>
            <person name="Moore M.J."/>
            <person name="Landis J.B."/>
            <person name="Lin N."/>
            <person name="Zhang H."/>
            <person name="Zhang X."/>
            <person name="Huang J."/>
            <person name="Zhang X."/>
            <person name="Sun H."/>
            <person name="Wang H."/>
        </authorList>
    </citation>
    <scope>NUCLEOTIDE SEQUENCE [LARGE SCALE GENOMIC DNA]</scope>
    <source>
        <strain evidence="2">TB1705</strain>
        <tissue evidence="2">Leaf</tissue>
    </source>
</reference>
<evidence type="ECO:0000313" key="3">
    <source>
        <dbReference type="Proteomes" id="UP000541444"/>
    </source>
</evidence>
<evidence type="ECO:0000256" key="1">
    <source>
        <dbReference type="SAM" id="MobiDB-lite"/>
    </source>
</evidence>
<dbReference type="EMBL" id="JACGCM010001586">
    <property type="protein sequence ID" value="KAF6153133.1"/>
    <property type="molecule type" value="Genomic_DNA"/>
</dbReference>
<dbReference type="OrthoDB" id="1736708at2759"/>
<protein>
    <recommendedName>
        <fullName evidence="4">CCHC-type domain-containing protein</fullName>
    </recommendedName>
</protein>
<accession>A0A7J7MDZ9</accession>
<sequence length="173" mass="19252">MSEENRRKASEPSSSSNGSMLNAEERGRSYRKGSKYGRGQSQSREKSKPPGVCWTFGKKGHFRRDCNSSSKKVDDKEKETMNLTEEVSFDEALLLSCDDINESWIVDSGASFYATANVGFLTNIVKGDFGMVFLADKSTHNITGKGNTRLISRIFLSVEEKLAPRFSTETSPQ</sequence>
<evidence type="ECO:0008006" key="4">
    <source>
        <dbReference type="Google" id="ProtNLM"/>
    </source>
</evidence>
<feature type="non-terminal residue" evidence="2">
    <location>
        <position position="1"/>
    </location>
</feature>